<dbReference type="VEuPathDB" id="MicrosporidiaDB:Eint_041100"/>
<evidence type="ECO:0000313" key="1">
    <source>
        <dbReference type="EMBL" id="ADM11399.1"/>
    </source>
</evidence>
<dbReference type="EMBL" id="CP001945">
    <property type="protein sequence ID" value="ADM11399.1"/>
    <property type="molecule type" value="Genomic_DNA"/>
</dbReference>
<dbReference type="RefSeq" id="XP_003072759.1">
    <property type="nucleotide sequence ID" value="XM_003072713.1"/>
</dbReference>
<sequence>MIYTAEIYERVRKLLGDLCMVQTGDNPVAYKVSKYKSKKPVYLVEGNGGEMYLMGDHVFELERSGFDVGVSKEKEVLVMLFKFSTRSLEGGRRVARESPEEGQFIEVDVGPVTCDGRRMGTLIASSIPQGLCALSSVLKRFIRIDTNGYSEGGFEKLLVRVLSSNRVL</sequence>
<dbReference type="HOGENOM" id="CLU_1594519_0_0_1"/>
<dbReference type="GO" id="GO:0016757">
    <property type="term" value="F:glycosyltransferase activity"/>
    <property type="evidence" value="ECO:0007669"/>
    <property type="project" value="UniProtKB-KW"/>
</dbReference>
<dbReference type="OrthoDB" id="2192533at2759"/>
<dbReference type="Proteomes" id="UP000002313">
    <property type="component" value="Chromosome IV"/>
</dbReference>
<reference evidence="1 2" key="1">
    <citation type="journal article" date="2010" name="Nat. Commun.">
        <title>The complete sequence of the smallest known nuclear genome from the microsporidian Encephalitozoon intestinalis.</title>
        <authorList>
            <person name="Corradi N."/>
            <person name="Pombert J.-F."/>
            <person name="Farinelli L."/>
            <person name="Didier E.S."/>
            <person name="Keeling P.J."/>
        </authorList>
    </citation>
    <scope>NUCLEOTIDE SEQUENCE [LARGE SCALE GENOMIC DNA]</scope>
    <source>
        <strain evidence="1 2">ATCC 50506</strain>
    </source>
</reference>
<dbReference type="GeneID" id="9699000"/>
<name>E0S6R4_ENCIT</name>
<proteinExistence type="predicted"/>
<keyword evidence="2" id="KW-1185">Reference proteome</keyword>
<dbReference type="KEGG" id="ein:Eint_041100"/>
<dbReference type="AlphaFoldDB" id="E0S6R4"/>
<protein>
    <submittedName>
        <fullName evidence="1">UDP-Gal beta GlcNAC beta 1,4 galactosyltransferase-like protein</fullName>
    </submittedName>
</protein>
<accession>E0S6R4</accession>
<reference evidence="1 2" key="2">
    <citation type="journal article" date="2012" name="Proc. Natl. Acad. Sci. U.S.A.">
        <title>Gain and loss of multiple functionally related, horizontally transferred genes in the reduced genomes of two microsporidian parasites.</title>
        <authorList>
            <person name="Pombert J.-F."/>
            <person name="Selman M."/>
            <person name="Burki F."/>
            <person name="Bardell F.T."/>
            <person name="Farinelli L."/>
            <person name="Solter L.F."/>
            <person name="Whitman D.W."/>
            <person name="Weiss L.M."/>
            <person name="Corradi N."/>
            <person name="Keeling P.J."/>
        </authorList>
    </citation>
    <scope>NUCLEOTIDE SEQUENCE [LARGE SCALE GENOMIC DNA]</scope>
    <source>
        <strain evidence="1 2">ATCC 50506</strain>
    </source>
</reference>
<evidence type="ECO:0000313" key="2">
    <source>
        <dbReference type="Proteomes" id="UP000002313"/>
    </source>
</evidence>
<organism evidence="1 2">
    <name type="scientific">Encephalitozoon intestinalis (strain ATCC 50506)</name>
    <name type="common">Microsporidian parasite</name>
    <name type="synonym">Septata intestinalis</name>
    <dbReference type="NCBI Taxonomy" id="876142"/>
    <lineage>
        <taxon>Eukaryota</taxon>
        <taxon>Fungi</taxon>
        <taxon>Fungi incertae sedis</taxon>
        <taxon>Microsporidia</taxon>
        <taxon>Unikaryonidae</taxon>
        <taxon>Encephalitozoon</taxon>
    </lineage>
</organism>
<gene>
    <name evidence="1" type="ORF">Eint_041100</name>
</gene>